<dbReference type="InterPro" id="IPR052045">
    <property type="entry name" value="Sulfur_Carrier/Prot_Modifier"/>
</dbReference>
<dbReference type="Pfam" id="PF02597">
    <property type="entry name" value="ThiS"/>
    <property type="match status" value="1"/>
</dbReference>
<dbReference type="EMBL" id="CP090958">
    <property type="protein sequence ID" value="WGW10432.1"/>
    <property type="molecule type" value="Genomic_DNA"/>
</dbReference>
<protein>
    <submittedName>
        <fullName evidence="2">MoaD/ThiS family protein</fullName>
    </submittedName>
</protein>
<sequence>MTNTNPTAQSDTTVNPTNEPGAQSTIRLPTILRNYTNGNAEVPVAGATLGDAIDDLEQNYPGLRARILDDNGDIRRFVNVYVNDEDVRFAGGPQTALPAGSSVSVLAAVAGG</sequence>
<gene>
    <name evidence="2" type="ORF">LWF01_09735</name>
</gene>
<dbReference type="InterPro" id="IPR016155">
    <property type="entry name" value="Mopterin_synth/thiamin_S_b"/>
</dbReference>
<feature type="region of interest" description="Disordered" evidence="1">
    <location>
        <begin position="1"/>
        <end position="26"/>
    </location>
</feature>
<dbReference type="SUPFAM" id="SSF54285">
    <property type="entry name" value="MoaD/ThiS"/>
    <property type="match status" value="1"/>
</dbReference>
<proteinExistence type="predicted"/>
<dbReference type="InterPro" id="IPR003749">
    <property type="entry name" value="ThiS/MoaD-like"/>
</dbReference>
<organism evidence="2 3">
    <name type="scientific">Saxibacter everestensis</name>
    <dbReference type="NCBI Taxonomy" id="2909229"/>
    <lineage>
        <taxon>Bacteria</taxon>
        <taxon>Bacillati</taxon>
        <taxon>Actinomycetota</taxon>
        <taxon>Actinomycetes</taxon>
        <taxon>Micrococcales</taxon>
        <taxon>Brevibacteriaceae</taxon>
        <taxon>Saxibacter</taxon>
    </lineage>
</organism>
<dbReference type="Gene3D" id="3.10.20.30">
    <property type="match status" value="1"/>
</dbReference>
<evidence type="ECO:0000313" key="2">
    <source>
        <dbReference type="EMBL" id="WGW10432.1"/>
    </source>
</evidence>
<dbReference type="PANTHER" id="PTHR38031">
    <property type="entry name" value="SULFUR CARRIER PROTEIN SLR0821-RELATED"/>
    <property type="match status" value="1"/>
</dbReference>
<dbReference type="Proteomes" id="UP001209083">
    <property type="component" value="Chromosome"/>
</dbReference>
<evidence type="ECO:0000256" key="1">
    <source>
        <dbReference type="SAM" id="MobiDB-lite"/>
    </source>
</evidence>
<dbReference type="PANTHER" id="PTHR38031:SF1">
    <property type="entry name" value="SULFUR CARRIER PROTEIN CYSO"/>
    <property type="match status" value="1"/>
</dbReference>
<reference evidence="2 3" key="1">
    <citation type="submission" date="2023-05" db="EMBL/GenBank/DDBJ databases">
        <title>Lithophilousrod everest ZFBP1038 complete genpme.</title>
        <authorList>
            <person name="Tian M."/>
        </authorList>
    </citation>
    <scope>NUCLEOTIDE SEQUENCE [LARGE SCALE GENOMIC DNA]</scope>
    <source>
        <strain evidence="2 3">ZFBP1038</strain>
    </source>
</reference>
<dbReference type="RefSeq" id="WP_349637211.1">
    <property type="nucleotide sequence ID" value="NZ_CP090958.1"/>
</dbReference>
<evidence type="ECO:0000313" key="3">
    <source>
        <dbReference type="Proteomes" id="UP001209083"/>
    </source>
</evidence>
<dbReference type="InterPro" id="IPR012675">
    <property type="entry name" value="Beta-grasp_dom_sf"/>
</dbReference>
<keyword evidence="3" id="KW-1185">Reference proteome</keyword>
<name>A0ABY8QN79_9MICO</name>
<accession>A0ABY8QN79</accession>